<sequence length="284" mass="32614">MQDLVITAVSEYGYDKLKYWVNSLNSCGFTGRKVVIAFNIKDDTIKQLESNGIEVVLSSYRRNSSDDGYLFAEGLTYQVPTIRHHFYWKFLKEQKDIRYVISTDCGDVVFQSNPSTWLEKNENGMRLFYASEGLMYKDEDWGRENIQQCFGPEIYNTIKDKSIYNAGSMAGEFQTFKDFSLNVALLVQGINNPTPDQAAVNVLLSLQPYETITYHSSHDENWACECGTTVDPTKIDKFRPNLICGEPSFDGEFVYTPTGQKYVMVHQYNRVPAWKNKIEAKYGK</sequence>
<gene>
    <name evidence="1" type="ORF">UFOVP250_148</name>
</gene>
<organism evidence="1">
    <name type="scientific">uncultured Caudovirales phage</name>
    <dbReference type="NCBI Taxonomy" id="2100421"/>
    <lineage>
        <taxon>Viruses</taxon>
        <taxon>Duplodnaviria</taxon>
        <taxon>Heunggongvirae</taxon>
        <taxon>Uroviricota</taxon>
        <taxon>Caudoviricetes</taxon>
        <taxon>Peduoviridae</taxon>
        <taxon>Maltschvirus</taxon>
        <taxon>Maltschvirus maltsch</taxon>
    </lineage>
</organism>
<reference evidence="1" key="1">
    <citation type="submission" date="2020-04" db="EMBL/GenBank/DDBJ databases">
        <authorList>
            <person name="Chiriac C."/>
            <person name="Salcher M."/>
            <person name="Ghai R."/>
            <person name="Kavagutti S V."/>
        </authorList>
    </citation>
    <scope>NUCLEOTIDE SEQUENCE</scope>
</reference>
<accession>A0A6J5LII7</accession>
<protein>
    <submittedName>
        <fullName evidence="1">Uncharacterized protein</fullName>
    </submittedName>
</protein>
<evidence type="ECO:0000313" key="1">
    <source>
        <dbReference type="EMBL" id="CAB4133372.1"/>
    </source>
</evidence>
<name>A0A6J5LII7_9CAUD</name>
<proteinExistence type="predicted"/>
<dbReference type="EMBL" id="LR796270">
    <property type="protein sequence ID" value="CAB4133372.1"/>
    <property type="molecule type" value="Genomic_DNA"/>
</dbReference>